<dbReference type="GO" id="GO:0016740">
    <property type="term" value="F:transferase activity"/>
    <property type="evidence" value="ECO:0007669"/>
    <property type="project" value="UniProtKB-KW"/>
</dbReference>
<dbReference type="EMBL" id="FUXL01000007">
    <property type="protein sequence ID" value="SKA18393.1"/>
    <property type="molecule type" value="Genomic_DNA"/>
</dbReference>
<dbReference type="SFLD" id="SFLDG00358">
    <property type="entry name" value="Main_(cytGST)"/>
    <property type="match status" value="1"/>
</dbReference>
<dbReference type="FunFam" id="3.40.30.10:FF:000039">
    <property type="entry name" value="Glutathione S-transferase domain"/>
    <property type="match status" value="1"/>
</dbReference>
<dbReference type="PROSITE" id="PS50404">
    <property type="entry name" value="GST_NTER"/>
    <property type="match status" value="1"/>
</dbReference>
<dbReference type="InterPro" id="IPR010987">
    <property type="entry name" value="Glutathione-S-Trfase_C-like"/>
</dbReference>
<dbReference type="SFLD" id="SFLDS00019">
    <property type="entry name" value="Glutathione_Transferase_(cytos"/>
    <property type="match status" value="1"/>
</dbReference>
<dbReference type="Gene3D" id="3.40.30.10">
    <property type="entry name" value="Glutaredoxin"/>
    <property type="match status" value="1"/>
</dbReference>
<dbReference type="PANTHER" id="PTHR44051">
    <property type="entry name" value="GLUTATHIONE S-TRANSFERASE-RELATED"/>
    <property type="match status" value="1"/>
</dbReference>
<dbReference type="SUPFAM" id="SSF52833">
    <property type="entry name" value="Thioredoxin-like"/>
    <property type="match status" value="1"/>
</dbReference>
<name>A0A1T4RR19_9HYPH</name>
<dbReference type="Gene3D" id="1.20.1050.10">
    <property type="match status" value="1"/>
</dbReference>
<evidence type="ECO:0000313" key="7">
    <source>
        <dbReference type="Proteomes" id="UP000190135"/>
    </source>
</evidence>
<feature type="domain" description="GST N-terminal" evidence="4">
    <location>
        <begin position="1"/>
        <end position="82"/>
    </location>
</feature>
<dbReference type="OrthoDB" id="9810080at2"/>
<feature type="domain" description="GST C-terminal" evidence="5">
    <location>
        <begin position="87"/>
        <end position="213"/>
    </location>
</feature>
<dbReference type="PANTHER" id="PTHR44051:SF19">
    <property type="entry name" value="DISULFIDE-BOND OXIDOREDUCTASE YFCG"/>
    <property type="match status" value="1"/>
</dbReference>
<organism evidence="6 7">
    <name type="scientific">Consotaella salsifontis</name>
    <dbReference type="NCBI Taxonomy" id="1365950"/>
    <lineage>
        <taxon>Bacteria</taxon>
        <taxon>Pseudomonadati</taxon>
        <taxon>Pseudomonadota</taxon>
        <taxon>Alphaproteobacteria</taxon>
        <taxon>Hyphomicrobiales</taxon>
        <taxon>Aurantimonadaceae</taxon>
        <taxon>Consotaella</taxon>
    </lineage>
</organism>
<keyword evidence="2 6" id="KW-0808">Transferase</keyword>
<dbReference type="Pfam" id="PF00043">
    <property type="entry name" value="GST_C"/>
    <property type="match status" value="1"/>
</dbReference>
<dbReference type="InterPro" id="IPR004045">
    <property type="entry name" value="Glutathione_S-Trfase_N"/>
</dbReference>
<proteinExistence type="inferred from homology"/>
<keyword evidence="7" id="KW-1185">Reference proteome</keyword>
<evidence type="ECO:0000313" key="6">
    <source>
        <dbReference type="EMBL" id="SKA18393.1"/>
    </source>
</evidence>
<dbReference type="PROSITE" id="PS50405">
    <property type="entry name" value="GST_CTER"/>
    <property type="match status" value="1"/>
</dbReference>
<dbReference type="InterPro" id="IPR036282">
    <property type="entry name" value="Glutathione-S-Trfase_C_sf"/>
</dbReference>
<evidence type="ECO:0000256" key="2">
    <source>
        <dbReference type="ARBA" id="ARBA00022679"/>
    </source>
</evidence>
<evidence type="ECO:0000259" key="5">
    <source>
        <dbReference type="PROSITE" id="PS50405"/>
    </source>
</evidence>
<evidence type="ECO:0000256" key="3">
    <source>
        <dbReference type="RuleBase" id="RU003494"/>
    </source>
</evidence>
<dbReference type="Pfam" id="PF02798">
    <property type="entry name" value="GST_N"/>
    <property type="match status" value="1"/>
</dbReference>
<dbReference type="InterPro" id="IPR040079">
    <property type="entry name" value="Glutathione_S-Trfase"/>
</dbReference>
<dbReference type="STRING" id="1365950.SAMN05428963_107188"/>
<dbReference type="Proteomes" id="UP000190135">
    <property type="component" value="Unassembled WGS sequence"/>
</dbReference>
<sequence>MLTVWGRKTSSNVQAVMWCIGELGLDYRRIDVGHRYGGNDTPEFLAMNPNGLVPVVRDGDGEPLWESGAILRYLAARYGGDAFWPRDVVRRAAVDMWAEWAKVTVAQAFTVPIFWRVVRTAPKDRDENALAAAVRAFDRLLAIAEVRLAAQPFLAGETLTLADIQFGHVLYRYFEIPVARPALPALRRYYDGLTLRPAYREHVMVSFDELRVT</sequence>
<dbReference type="RefSeq" id="WP_078708679.1">
    <property type="nucleotide sequence ID" value="NZ_FUXL01000007.1"/>
</dbReference>
<dbReference type="SFLD" id="SFLDG01150">
    <property type="entry name" value="Main.1:_Beta-like"/>
    <property type="match status" value="1"/>
</dbReference>
<dbReference type="SUPFAM" id="SSF47616">
    <property type="entry name" value="GST C-terminal domain-like"/>
    <property type="match status" value="1"/>
</dbReference>
<dbReference type="InterPro" id="IPR036249">
    <property type="entry name" value="Thioredoxin-like_sf"/>
</dbReference>
<dbReference type="AlphaFoldDB" id="A0A1T4RR19"/>
<protein>
    <submittedName>
        <fullName evidence="6">Glutathione S-transferase</fullName>
    </submittedName>
</protein>
<evidence type="ECO:0000259" key="4">
    <source>
        <dbReference type="PROSITE" id="PS50404"/>
    </source>
</evidence>
<comment type="similarity">
    <text evidence="1 3">Belongs to the GST superfamily.</text>
</comment>
<dbReference type="InterPro" id="IPR004046">
    <property type="entry name" value="GST_C"/>
</dbReference>
<reference evidence="6 7" key="1">
    <citation type="submission" date="2017-02" db="EMBL/GenBank/DDBJ databases">
        <authorList>
            <person name="Peterson S.W."/>
        </authorList>
    </citation>
    <scope>NUCLEOTIDE SEQUENCE [LARGE SCALE GENOMIC DNA]</scope>
    <source>
        <strain evidence="6 7">USBA 369</strain>
    </source>
</reference>
<accession>A0A1T4RR19</accession>
<dbReference type="CDD" id="cd03047">
    <property type="entry name" value="GST_N_2"/>
    <property type="match status" value="1"/>
</dbReference>
<evidence type="ECO:0000256" key="1">
    <source>
        <dbReference type="ARBA" id="ARBA00007409"/>
    </source>
</evidence>
<gene>
    <name evidence="6" type="ORF">SAMN05428963_107188</name>
</gene>